<evidence type="ECO:0000313" key="2">
    <source>
        <dbReference type="EMBL" id="OGY63454.1"/>
    </source>
</evidence>
<protein>
    <recommendedName>
        <fullName evidence="1">Peptidoglycan binding-like domain-containing protein</fullName>
    </recommendedName>
</protein>
<dbReference type="InterPro" id="IPR002477">
    <property type="entry name" value="Peptidoglycan-bd-like"/>
</dbReference>
<proteinExistence type="predicted"/>
<feature type="domain" description="Peptidoglycan binding-like" evidence="1">
    <location>
        <begin position="24"/>
        <end position="82"/>
    </location>
</feature>
<dbReference type="SUPFAM" id="SSF47090">
    <property type="entry name" value="PGBD-like"/>
    <property type="match status" value="1"/>
</dbReference>
<dbReference type="Proteomes" id="UP000177960">
    <property type="component" value="Unassembled WGS sequence"/>
</dbReference>
<name>A0A1G1ZFZ3_9BACT</name>
<reference evidence="2 3" key="1">
    <citation type="journal article" date="2016" name="Nat. Commun.">
        <title>Thousands of microbial genomes shed light on interconnected biogeochemical processes in an aquifer system.</title>
        <authorList>
            <person name="Anantharaman K."/>
            <person name="Brown C.T."/>
            <person name="Hug L.A."/>
            <person name="Sharon I."/>
            <person name="Castelle C.J."/>
            <person name="Probst A.J."/>
            <person name="Thomas B.C."/>
            <person name="Singh A."/>
            <person name="Wilkins M.J."/>
            <person name="Karaoz U."/>
            <person name="Brodie E.L."/>
            <person name="Williams K.H."/>
            <person name="Hubbard S.S."/>
            <person name="Banfield J.F."/>
        </authorList>
    </citation>
    <scope>NUCLEOTIDE SEQUENCE [LARGE SCALE GENOMIC DNA]</scope>
</reference>
<comment type="caution">
    <text evidence="2">The sequence shown here is derived from an EMBL/GenBank/DDBJ whole genome shotgun (WGS) entry which is preliminary data.</text>
</comment>
<dbReference type="InterPro" id="IPR036365">
    <property type="entry name" value="PGBD-like_sf"/>
</dbReference>
<dbReference type="AlphaFoldDB" id="A0A1G1ZFZ3"/>
<evidence type="ECO:0000259" key="1">
    <source>
        <dbReference type="Pfam" id="PF01471"/>
    </source>
</evidence>
<dbReference type="EMBL" id="MHJG01000022">
    <property type="protein sequence ID" value="OGY63454.1"/>
    <property type="molecule type" value="Genomic_DNA"/>
</dbReference>
<gene>
    <name evidence="2" type="ORF">A3B92_01540</name>
</gene>
<dbReference type="InterPro" id="IPR036366">
    <property type="entry name" value="PGBDSf"/>
</dbReference>
<accession>A0A1G1ZFZ3</accession>
<organism evidence="2 3">
    <name type="scientific">Candidatus Harrisonbacteria bacterium RIFCSPHIGHO2_02_FULL_42_16</name>
    <dbReference type="NCBI Taxonomy" id="1798404"/>
    <lineage>
        <taxon>Bacteria</taxon>
        <taxon>Candidatus Harrisoniibacteriota</taxon>
    </lineage>
</organism>
<sequence>MTGEETETFSYTWNRDLYYGLTNDKDVQALQNALILEGVYKGPVTGNFFRLTRQAVIDFQKKHNFTNVPGTGYVGPHTRKVLNDLYSK</sequence>
<evidence type="ECO:0000313" key="3">
    <source>
        <dbReference type="Proteomes" id="UP000177960"/>
    </source>
</evidence>
<dbReference type="Gene3D" id="1.10.101.10">
    <property type="entry name" value="PGBD-like superfamily/PGBD"/>
    <property type="match status" value="1"/>
</dbReference>
<dbReference type="Pfam" id="PF01471">
    <property type="entry name" value="PG_binding_1"/>
    <property type="match status" value="1"/>
</dbReference>